<evidence type="ECO:0000256" key="7">
    <source>
        <dbReference type="ARBA" id="ARBA00022989"/>
    </source>
</evidence>
<proteinExistence type="inferred from homology"/>
<dbReference type="InterPro" id="IPR004813">
    <property type="entry name" value="OPT"/>
</dbReference>
<evidence type="ECO:0000256" key="8">
    <source>
        <dbReference type="ARBA" id="ARBA00023136"/>
    </source>
</evidence>
<dbReference type="AlphaFoldDB" id="V7C2P1"/>
<dbReference type="EMBL" id="CM002291">
    <property type="protein sequence ID" value="ESW24437.1"/>
    <property type="molecule type" value="Genomic_DNA"/>
</dbReference>
<comment type="subcellular location">
    <subcellularLocation>
        <location evidence="1">Membrane</location>
        <topology evidence="1">Multi-pass membrane protein</topology>
    </subcellularLocation>
</comment>
<keyword evidence="7" id="KW-1133">Transmembrane helix</keyword>
<evidence type="ECO:0000313" key="11">
    <source>
        <dbReference type="Proteomes" id="UP000000226"/>
    </source>
</evidence>
<dbReference type="OrthoDB" id="1408614at2759"/>
<feature type="chain" id="PRO_5004755651" description="Oligopeptide transporter" evidence="9">
    <location>
        <begin position="21"/>
        <end position="149"/>
    </location>
</feature>
<accession>V7C2P1</accession>
<evidence type="ECO:0008006" key="12">
    <source>
        <dbReference type="Google" id="ProtNLM"/>
    </source>
</evidence>
<evidence type="ECO:0000256" key="5">
    <source>
        <dbReference type="ARBA" id="ARBA00022856"/>
    </source>
</evidence>
<evidence type="ECO:0000256" key="1">
    <source>
        <dbReference type="ARBA" id="ARBA00004141"/>
    </source>
</evidence>
<dbReference type="Proteomes" id="UP000000226">
    <property type="component" value="Chromosome 4"/>
</dbReference>
<dbReference type="PANTHER" id="PTHR22601">
    <property type="entry name" value="ISP4 LIKE PROTEIN"/>
    <property type="match status" value="1"/>
</dbReference>
<evidence type="ECO:0000256" key="2">
    <source>
        <dbReference type="ARBA" id="ARBA00005484"/>
    </source>
</evidence>
<keyword evidence="11" id="KW-1185">Reference proteome</keyword>
<name>V7C2P1_PHAVU</name>
<dbReference type="OMA" id="VQICGRE"/>
<protein>
    <recommendedName>
        <fullName evidence="12">Oligopeptide transporter</fullName>
    </recommendedName>
</protein>
<organism evidence="10 11">
    <name type="scientific">Phaseolus vulgaris</name>
    <name type="common">Kidney bean</name>
    <name type="synonym">French bean</name>
    <dbReference type="NCBI Taxonomy" id="3885"/>
    <lineage>
        <taxon>Eukaryota</taxon>
        <taxon>Viridiplantae</taxon>
        <taxon>Streptophyta</taxon>
        <taxon>Embryophyta</taxon>
        <taxon>Tracheophyta</taxon>
        <taxon>Spermatophyta</taxon>
        <taxon>Magnoliopsida</taxon>
        <taxon>eudicotyledons</taxon>
        <taxon>Gunneridae</taxon>
        <taxon>Pentapetalae</taxon>
        <taxon>rosids</taxon>
        <taxon>fabids</taxon>
        <taxon>Fabales</taxon>
        <taxon>Fabaceae</taxon>
        <taxon>Papilionoideae</taxon>
        <taxon>50 kb inversion clade</taxon>
        <taxon>NPAAA clade</taxon>
        <taxon>indigoferoid/millettioid clade</taxon>
        <taxon>Phaseoleae</taxon>
        <taxon>Phaseolus</taxon>
    </lineage>
</organism>
<keyword evidence="9" id="KW-0732">Signal</keyword>
<evidence type="ECO:0000256" key="6">
    <source>
        <dbReference type="ARBA" id="ARBA00022927"/>
    </source>
</evidence>
<reference evidence="11" key="1">
    <citation type="journal article" date="2014" name="Nat. Genet.">
        <title>A reference genome for common bean and genome-wide analysis of dual domestications.</title>
        <authorList>
            <person name="Schmutz J."/>
            <person name="McClean P.E."/>
            <person name="Mamidi S."/>
            <person name="Wu G.A."/>
            <person name="Cannon S.B."/>
            <person name="Grimwood J."/>
            <person name="Jenkins J."/>
            <person name="Shu S."/>
            <person name="Song Q."/>
            <person name="Chavarro C."/>
            <person name="Torres-Torres M."/>
            <person name="Geffroy V."/>
            <person name="Moghaddam S.M."/>
            <person name="Gao D."/>
            <person name="Abernathy B."/>
            <person name="Barry K."/>
            <person name="Blair M."/>
            <person name="Brick M.A."/>
            <person name="Chovatia M."/>
            <person name="Gepts P."/>
            <person name="Goodstein D.M."/>
            <person name="Gonzales M."/>
            <person name="Hellsten U."/>
            <person name="Hyten D.L."/>
            <person name="Jia G."/>
            <person name="Kelly J.D."/>
            <person name="Kudrna D."/>
            <person name="Lee R."/>
            <person name="Richard M.M."/>
            <person name="Miklas P.N."/>
            <person name="Osorno J.M."/>
            <person name="Rodrigues J."/>
            <person name="Thareau V."/>
            <person name="Urrea C.A."/>
            <person name="Wang M."/>
            <person name="Yu Y."/>
            <person name="Zhang M."/>
            <person name="Wing R.A."/>
            <person name="Cregan P.B."/>
            <person name="Rokhsar D.S."/>
            <person name="Jackson S.A."/>
        </authorList>
    </citation>
    <scope>NUCLEOTIDE SEQUENCE [LARGE SCALE GENOMIC DNA]</scope>
    <source>
        <strain evidence="11">cv. G19833</strain>
    </source>
</reference>
<feature type="signal peptide" evidence="9">
    <location>
        <begin position="1"/>
        <end position="20"/>
    </location>
</feature>
<dbReference type="Pfam" id="PF03169">
    <property type="entry name" value="OPT"/>
    <property type="match status" value="1"/>
</dbReference>
<keyword evidence="4" id="KW-0812">Transmembrane</keyword>
<evidence type="ECO:0000256" key="4">
    <source>
        <dbReference type="ARBA" id="ARBA00022692"/>
    </source>
</evidence>
<sequence length="149" mass="16498">MGIMAVVLLSFLNTFFGCQSQPLTVTMISVQVATLPIGCFMAKVLPGTKVQICGREFSLNPGPINTKEHVLISILANAGFAFGSGSAYAIGIVDIIRVFYGRRITFLSSWLPVLTTQKYVVEPAEMWWPSTLDQFNVELFKDFKLLNKN</sequence>
<gene>
    <name evidence="10" type="ORF">PHAVU_004G130900g</name>
</gene>
<dbReference type="GO" id="GO:0015031">
    <property type="term" value="P:protein transport"/>
    <property type="evidence" value="ECO:0007669"/>
    <property type="project" value="UniProtKB-KW"/>
</dbReference>
<keyword evidence="8" id="KW-0472">Membrane</keyword>
<evidence type="ECO:0000256" key="3">
    <source>
        <dbReference type="ARBA" id="ARBA00022448"/>
    </source>
</evidence>
<dbReference type="eggNOG" id="KOG2262">
    <property type="taxonomic scope" value="Eukaryota"/>
</dbReference>
<comment type="similarity">
    <text evidence="2">Belongs to the oligopeptide OPT transporter (TC 2.A.67.1) family.</text>
</comment>
<evidence type="ECO:0000313" key="10">
    <source>
        <dbReference type="EMBL" id="ESW24437.1"/>
    </source>
</evidence>
<dbReference type="GO" id="GO:0035673">
    <property type="term" value="F:oligopeptide transmembrane transporter activity"/>
    <property type="evidence" value="ECO:0007669"/>
    <property type="project" value="InterPro"/>
</dbReference>
<dbReference type="Gramene" id="ESW24437">
    <property type="protein sequence ID" value="ESW24437"/>
    <property type="gene ID" value="PHAVU_004G130900g"/>
</dbReference>
<keyword evidence="6" id="KW-0653">Protein transport</keyword>
<evidence type="ECO:0000256" key="9">
    <source>
        <dbReference type="SAM" id="SignalP"/>
    </source>
</evidence>
<keyword evidence="3" id="KW-0813">Transport</keyword>
<dbReference type="GO" id="GO:0016020">
    <property type="term" value="C:membrane"/>
    <property type="evidence" value="ECO:0007669"/>
    <property type="project" value="UniProtKB-SubCell"/>
</dbReference>
<dbReference type="InterPro" id="IPR004648">
    <property type="entry name" value="Oligpept_transpt"/>
</dbReference>
<keyword evidence="5" id="KW-0571">Peptide transport</keyword>